<organism evidence="1 2">
    <name type="scientific">Oryctes borbonicus</name>
    <dbReference type="NCBI Taxonomy" id="1629725"/>
    <lineage>
        <taxon>Eukaryota</taxon>
        <taxon>Metazoa</taxon>
        <taxon>Ecdysozoa</taxon>
        <taxon>Arthropoda</taxon>
        <taxon>Hexapoda</taxon>
        <taxon>Insecta</taxon>
        <taxon>Pterygota</taxon>
        <taxon>Neoptera</taxon>
        <taxon>Endopterygota</taxon>
        <taxon>Coleoptera</taxon>
        <taxon>Polyphaga</taxon>
        <taxon>Scarabaeiformia</taxon>
        <taxon>Scarabaeidae</taxon>
        <taxon>Dynastinae</taxon>
        <taxon>Oryctes</taxon>
    </lineage>
</organism>
<accession>A0A0T6BEV2</accession>
<evidence type="ECO:0000313" key="2">
    <source>
        <dbReference type="Proteomes" id="UP000051574"/>
    </source>
</evidence>
<evidence type="ECO:0008006" key="3">
    <source>
        <dbReference type="Google" id="ProtNLM"/>
    </source>
</evidence>
<dbReference type="Proteomes" id="UP000051574">
    <property type="component" value="Unassembled WGS sequence"/>
</dbReference>
<name>A0A0T6BEV2_9SCAR</name>
<proteinExistence type="predicted"/>
<sequence>MPLKLSVQDKIEIVLIVGDNYKTFREAAEIFNYRHPDKNIHFATVSKIIKKFKAYGNVENRFKKKHQAWVATDEIQNQVMLSAVENPKYSLRKRSALFGVSKDVVAKILKSNKFKPYKPQFSHTLKAGDFDRRFEFCAWFQGELEDNHGMARCILFTDEATFTSNGIVSSQNSRWWNDVNPQFTVRTRDQYSFTTNVWCGIFKNRLVGPFFFRQTMNAQRYLEFLNTSLVGFLNELPRNERQQIWYLHDGATCHSTRNVREFLLHIFNGRVIGRFLDAAWPPRSPDLTPLDFFLWGYLKQKVYLKRPFENVDHLERTIRETCNGITPAVIRNVIKEFSRRTITCLERNGGYVETHVQ</sequence>
<protein>
    <recommendedName>
        <fullName evidence="3">DUF4817 domain-containing protein</fullName>
    </recommendedName>
</protein>
<comment type="caution">
    <text evidence="1">The sequence shown here is derived from an EMBL/GenBank/DDBJ whole genome shotgun (WGS) entry which is preliminary data.</text>
</comment>
<dbReference type="PANTHER" id="PTHR47326:SF1">
    <property type="entry name" value="HTH PSQ-TYPE DOMAIN-CONTAINING PROTEIN"/>
    <property type="match status" value="1"/>
</dbReference>
<dbReference type="OrthoDB" id="6752614at2759"/>
<dbReference type="EMBL" id="LJIG01001247">
    <property type="protein sequence ID" value="KRT85693.1"/>
    <property type="molecule type" value="Genomic_DNA"/>
</dbReference>
<evidence type="ECO:0000313" key="1">
    <source>
        <dbReference type="EMBL" id="KRT85693.1"/>
    </source>
</evidence>
<dbReference type="Gene3D" id="3.30.420.10">
    <property type="entry name" value="Ribonuclease H-like superfamily/Ribonuclease H"/>
    <property type="match status" value="1"/>
</dbReference>
<dbReference type="GO" id="GO:0003676">
    <property type="term" value="F:nucleic acid binding"/>
    <property type="evidence" value="ECO:0007669"/>
    <property type="project" value="InterPro"/>
</dbReference>
<reference evidence="1 2" key="1">
    <citation type="submission" date="2015-09" db="EMBL/GenBank/DDBJ databases">
        <title>Draft genome of the scarab beetle Oryctes borbonicus.</title>
        <authorList>
            <person name="Meyer J.M."/>
            <person name="Markov G.V."/>
            <person name="Baskaran P."/>
            <person name="Herrmann M."/>
            <person name="Sommer R.J."/>
            <person name="Roedelsperger C."/>
        </authorList>
    </citation>
    <scope>NUCLEOTIDE SEQUENCE [LARGE SCALE GENOMIC DNA]</scope>
    <source>
        <strain evidence="1">OB123</strain>
        <tissue evidence="1">Whole animal</tissue>
    </source>
</reference>
<dbReference type="PANTHER" id="PTHR47326">
    <property type="entry name" value="TRANSPOSABLE ELEMENT TC3 TRANSPOSASE-LIKE PROTEIN"/>
    <property type="match status" value="1"/>
</dbReference>
<keyword evidence="2" id="KW-1185">Reference proteome</keyword>
<dbReference type="InterPro" id="IPR036397">
    <property type="entry name" value="RNaseH_sf"/>
</dbReference>
<dbReference type="AlphaFoldDB" id="A0A0T6BEV2"/>
<gene>
    <name evidence="1" type="ORF">AMK59_2486</name>
</gene>